<evidence type="ECO:0000313" key="4">
    <source>
        <dbReference type="Proteomes" id="UP001373714"/>
    </source>
</evidence>
<dbReference type="PANTHER" id="PTHR38117">
    <property type="entry name" value="NACHT AND WD40 DOMAIN PROTEIN"/>
    <property type="match status" value="1"/>
</dbReference>
<feature type="compositionally biased region" description="Low complexity" evidence="1">
    <location>
        <begin position="268"/>
        <end position="298"/>
    </location>
</feature>
<protein>
    <recommendedName>
        <fullName evidence="2">DUF7053 domain-containing protein</fullName>
    </recommendedName>
</protein>
<feature type="compositionally biased region" description="Basic and acidic residues" evidence="1">
    <location>
        <begin position="358"/>
        <end position="394"/>
    </location>
</feature>
<evidence type="ECO:0000259" key="2">
    <source>
        <dbReference type="Pfam" id="PF23155"/>
    </source>
</evidence>
<reference evidence="3 4" key="1">
    <citation type="submission" date="2019-10" db="EMBL/GenBank/DDBJ databases">
        <authorList>
            <person name="Palmer J.M."/>
        </authorList>
    </citation>
    <scope>NUCLEOTIDE SEQUENCE [LARGE SCALE GENOMIC DNA]</scope>
    <source>
        <strain evidence="3 4">TWF730</strain>
    </source>
</reference>
<evidence type="ECO:0000313" key="3">
    <source>
        <dbReference type="EMBL" id="KAK6362797.1"/>
    </source>
</evidence>
<dbReference type="EMBL" id="JAVHNS010000001">
    <property type="protein sequence ID" value="KAK6362797.1"/>
    <property type="molecule type" value="Genomic_DNA"/>
</dbReference>
<dbReference type="InterPro" id="IPR055481">
    <property type="entry name" value="DUF7053"/>
</dbReference>
<feature type="domain" description="DUF7053" evidence="2">
    <location>
        <begin position="5"/>
        <end position="174"/>
    </location>
</feature>
<proteinExistence type="predicted"/>
<gene>
    <name evidence="3" type="ORF">TWF730_000252</name>
</gene>
<feature type="region of interest" description="Disordered" evidence="1">
    <location>
        <begin position="187"/>
        <end position="298"/>
    </location>
</feature>
<comment type="caution">
    <text evidence="3">The sequence shown here is derived from an EMBL/GenBank/DDBJ whole genome shotgun (WGS) entry which is preliminary data.</text>
</comment>
<dbReference type="PANTHER" id="PTHR38117:SF2">
    <property type="entry name" value="NACHT AND WD40 DOMAIN PROTEIN"/>
    <property type="match status" value="1"/>
</dbReference>
<organism evidence="3 4">
    <name type="scientific">Orbilia blumenaviensis</name>
    <dbReference type="NCBI Taxonomy" id="1796055"/>
    <lineage>
        <taxon>Eukaryota</taxon>
        <taxon>Fungi</taxon>
        <taxon>Dikarya</taxon>
        <taxon>Ascomycota</taxon>
        <taxon>Pezizomycotina</taxon>
        <taxon>Orbiliomycetes</taxon>
        <taxon>Orbiliales</taxon>
        <taxon>Orbiliaceae</taxon>
        <taxon>Orbilia</taxon>
    </lineage>
</organism>
<name>A0AAV9VN20_9PEZI</name>
<keyword evidence="4" id="KW-1185">Reference proteome</keyword>
<feature type="region of interest" description="Disordered" evidence="1">
    <location>
        <begin position="358"/>
        <end position="411"/>
    </location>
</feature>
<dbReference type="AlphaFoldDB" id="A0AAV9VN20"/>
<dbReference type="Pfam" id="PF23155">
    <property type="entry name" value="DUF7053"/>
    <property type="match status" value="1"/>
</dbReference>
<sequence length="411" mass="45486">MSYMSKRNVFTTVTPLPSTLSRKTVIDFFHDHQSMIDLNPLVIERHPIKAPENASADEAACIWYSLTDKVHYLPGGIASGNVSYTACFNDLPNGVQTHCRAPAGVDIRSLWSLRGSLPGEPKEPLELGITVPKEGLYIREDVDLRCNFILSSFVKKTLKKAHSVLVDRLMAKAERKELDQALSEQFPMGNPALTPGQASTPKIGGPVDPMGMPTHPAYMAHPHNPHYSYEASSPTASHGKYPPSIASSDPRMSDPRMSVYASQDPRASYQSQQSWSSYGTQPGPQGQLAPPGYQQPYGGYQYPPAIPPNNAAMHSQMGFEYEQTMKSGTPVWNPQTGWYQPTTQAVEIASSDIIMPTDEKKKVEVKDDKKKDNDSKDKDKDAAGKNEEEPRNSKLLEAYPQPVRANTYEMM</sequence>
<accession>A0AAV9VN20</accession>
<dbReference type="Proteomes" id="UP001373714">
    <property type="component" value="Unassembled WGS sequence"/>
</dbReference>
<evidence type="ECO:0000256" key="1">
    <source>
        <dbReference type="SAM" id="MobiDB-lite"/>
    </source>
</evidence>